<evidence type="ECO:0000313" key="3">
    <source>
        <dbReference type="Proteomes" id="UP000188268"/>
    </source>
</evidence>
<feature type="region of interest" description="Disordered" evidence="1">
    <location>
        <begin position="60"/>
        <end position="80"/>
    </location>
</feature>
<dbReference type="OMA" id="FRREWWW"/>
<dbReference type="GO" id="GO:0016301">
    <property type="term" value="F:kinase activity"/>
    <property type="evidence" value="ECO:0007669"/>
    <property type="project" value="UniProtKB-KW"/>
</dbReference>
<reference evidence="2 3" key="1">
    <citation type="submission" date="2013-09" db="EMBL/GenBank/DDBJ databases">
        <title>Corchorus capsularis genome sequencing.</title>
        <authorList>
            <person name="Alam M."/>
            <person name="Haque M.S."/>
            <person name="Islam M.S."/>
            <person name="Emdad E.M."/>
            <person name="Islam M.M."/>
            <person name="Ahmed B."/>
            <person name="Halim A."/>
            <person name="Hossen Q.M.M."/>
            <person name="Hossain M.Z."/>
            <person name="Ahmed R."/>
            <person name="Khan M.M."/>
            <person name="Islam R."/>
            <person name="Rashid M.M."/>
            <person name="Khan S.A."/>
            <person name="Rahman M.S."/>
            <person name="Alam M."/>
        </authorList>
    </citation>
    <scope>NUCLEOTIDE SEQUENCE [LARGE SCALE GENOMIC DNA]</scope>
    <source>
        <strain evidence="3">cv. CVL-1</strain>
        <tissue evidence="2">Whole seedling</tissue>
    </source>
</reference>
<name>A0A1R3HWE0_COCAP</name>
<accession>A0A1R3HWE0</accession>
<evidence type="ECO:0000256" key="1">
    <source>
        <dbReference type="SAM" id="MobiDB-lite"/>
    </source>
</evidence>
<protein>
    <submittedName>
        <fullName evidence="2">Receptor-like protein kinase</fullName>
    </submittedName>
</protein>
<organism evidence="2 3">
    <name type="scientific">Corchorus capsularis</name>
    <name type="common">Jute</name>
    <dbReference type="NCBI Taxonomy" id="210143"/>
    <lineage>
        <taxon>Eukaryota</taxon>
        <taxon>Viridiplantae</taxon>
        <taxon>Streptophyta</taxon>
        <taxon>Embryophyta</taxon>
        <taxon>Tracheophyta</taxon>
        <taxon>Spermatophyta</taxon>
        <taxon>Magnoliopsida</taxon>
        <taxon>eudicotyledons</taxon>
        <taxon>Gunneridae</taxon>
        <taxon>Pentapetalae</taxon>
        <taxon>rosids</taxon>
        <taxon>malvids</taxon>
        <taxon>Malvales</taxon>
        <taxon>Malvaceae</taxon>
        <taxon>Grewioideae</taxon>
        <taxon>Apeibeae</taxon>
        <taxon>Corchorus</taxon>
    </lineage>
</organism>
<proteinExistence type="predicted"/>
<evidence type="ECO:0000313" key="2">
    <source>
        <dbReference type="EMBL" id="OMO74676.1"/>
    </source>
</evidence>
<dbReference type="STRING" id="210143.A0A1R3HWE0"/>
<comment type="caution">
    <text evidence="2">The sequence shown here is derived from an EMBL/GenBank/DDBJ whole genome shotgun (WGS) entry which is preliminary data.</text>
</comment>
<dbReference type="Gramene" id="OMO74676">
    <property type="protein sequence ID" value="OMO74676"/>
    <property type="gene ID" value="CCACVL1_16528"/>
</dbReference>
<keyword evidence="2" id="KW-0808">Transferase</keyword>
<dbReference type="EMBL" id="AWWV01011079">
    <property type="protein sequence ID" value="OMO74676.1"/>
    <property type="molecule type" value="Genomic_DNA"/>
</dbReference>
<dbReference type="Proteomes" id="UP000188268">
    <property type="component" value="Unassembled WGS sequence"/>
</dbReference>
<keyword evidence="2" id="KW-0675">Receptor</keyword>
<sequence length="109" mass="12137">MINVALLCTNPSAAARPSMSSVVSVLEGKADVHEFVRSSSICEGELNAERMRKYYEQIDEENDADKSQTKSILADGPWTSSSTSAADLRYFRREWWWLDWDSDGGGAKG</sequence>
<dbReference type="OrthoDB" id="1938112at2759"/>
<keyword evidence="2" id="KW-0418">Kinase</keyword>
<gene>
    <name evidence="2" type="ORF">CCACVL1_16528</name>
</gene>
<keyword evidence="3" id="KW-1185">Reference proteome</keyword>
<dbReference type="AlphaFoldDB" id="A0A1R3HWE0"/>